<proteinExistence type="predicted"/>
<evidence type="ECO:0000313" key="2">
    <source>
        <dbReference type="EMBL" id="MPC35654.1"/>
    </source>
</evidence>
<organism evidence="2 3">
    <name type="scientific">Portunus trituberculatus</name>
    <name type="common">Swimming crab</name>
    <name type="synonym">Neptunus trituberculatus</name>
    <dbReference type="NCBI Taxonomy" id="210409"/>
    <lineage>
        <taxon>Eukaryota</taxon>
        <taxon>Metazoa</taxon>
        <taxon>Ecdysozoa</taxon>
        <taxon>Arthropoda</taxon>
        <taxon>Crustacea</taxon>
        <taxon>Multicrustacea</taxon>
        <taxon>Malacostraca</taxon>
        <taxon>Eumalacostraca</taxon>
        <taxon>Eucarida</taxon>
        <taxon>Decapoda</taxon>
        <taxon>Pleocyemata</taxon>
        <taxon>Brachyura</taxon>
        <taxon>Eubrachyura</taxon>
        <taxon>Portunoidea</taxon>
        <taxon>Portunidae</taxon>
        <taxon>Portuninae</taxon>
        <taxon>Portunus</taxon>
    </lineage>
</organism>
<feature type="compositionally biased region" description="Low complexity" evidence="1">
    <location>
        <begin position="8"/>
        <end position="21"/>
    </location>
</feature>
<dbReference type="Proteomes" id="UP000324222">
    <property type="component" value="Unassembled WGS sequence"/>
</dbReference>
<comment type="caution">
    <text evidence="2">The sequence shown here is derived from an EMBL/GenBank/DDBJ whole genome shotgun (WGS) entry which is preliminary data.</text>
</comment>
<dbReference type="AlphaFoldDB" id="A0A5B7ETQ4"/>
<evidence type="ECO:0000256" key="1">
    <source>
        <dbReference type="SAM" id="MobiDB-lite"/>
    </source>
</evidence>
<reference evidence="2 3" key="1">
    <citation type="submission" date="2019-05" db="EMBL/GenBank/DDBJ databases">
        <title>Another draft genome of Portunus trituberculatus and its Hox gene families provides insights of decapod evolution.</title>
        <authorList>
            <person name="Jeong J.-H."/>
            <person name="Song I."/>
            <person name="Kim S."/>
            <person name="Choi T."/>
            <person name="Kim D."/>
            <person name="Ryu S."/>
            <person name="Kim W."/>
        </authorList>
    </citation>
    <scope>NUCLEOTIDE SEQUENCE [LARGE SCALE GENOMIC DNA]</scope>
    <source>
        <tissue evidence="2">Muscle</tissue>
    </source>
</reference>
<accession>A0A5B7ETQ4</accession>
<protein>
    <submittedName>
        <fullName evidence="2">Uncharacterized protein</fullName>
    </submittedName>
</protein>
<name>A0A5B7ETQ4_PORTR</name>
<dbReference type="EMBL" id="VSRR010003319">
    <property type="protein sequence ID" value="MPC35654.1"/>
    <property type="molecule type" value="Genomic_DNA"/>
</dbReference>
<feature type="compositionally biased region" description="Basic residues" evidence="1">
    <location>
        <begin position="22"/>
        <end position="34"/>
    </location>
</feature>
<gene>
    <name evidence="2" type="ORF">E2C01_029083</name>
</gene>
<evidence type="ECO:0000313" key="3">
    <source>
        <dbReference type="Proteomes" id="UP000324222"/>
    </source>
</evidence>
<keyword evidence="3" id="KW-1185">Reference proteome</keyword>
<sequence length="153" mass="16916">MKPRKVRGTASSSWRRGASSARWRRCCKPQSKPRTKTSLWISLPTVSKPRLGGPDMSEGVWLLRGASSRSALRTIRRATESTERPGELTIRWLRDAGRRVSGADELSELLLSETSVILPSARFHAGTLGQEVWGAFPLGQTGLPPSTNHIQDR</sequence>
<feature type="region of interest" description="Disordered" evidence="1">
    <location>
        <begin position="1"/>
        <end position="34"/>
    </location>
</feature>